<sequence length="124" mass="13862">MEFSEAVKSVFSKFATFSGRAARSEYWYFQLFIFLVQIAITILTMVVPFLALLSLIFALITILPGLAVSVRRLHDKNKSGWWLLLCFIPLVGAIILLIWFAMAGTEGPNEYGDDPLADPAEVFA</sequence>
<dbReference type="FunCoup" id="A0A2G4YTU4">
    <property type="interactions" value="22"/>
</dbReference>
<evidence type="ECO:0000256" key="1">
    <source>
        <dbReference type="SAM" id="Phobius"/>
    </source>
</evidence>
<dbReference type="Pfam" id="PF05656">
    <property type="entry name" value="DUF805"/>
    <property type="match status" value="1"/>
</dbReference>
<evidence type="ECO:0000313" key="2">
    <source>
        <dbReference type="EMBL" id="PHZ85670.1"/>
    </source>
</evidence>
<comment type="caution">
    <text evidence="2">The sequence shown here is derived from an EMBL/GenBank/DDBJ whole genome shotgun (WGS) entry which is preliminary data.</text>
</comment>
<dbReference type="Proteomes" id="UP000229730">
    <property type="component" value="Unassembled WGS sequence"/>
</dbReference>
<keyword evidence="3" id="KW-1185">Reference proteome</keyword>
<dbReference type="InParanoid" id="A0A2G4YTU4"/>
<dbReference type="InterPro" id="IPR008523">
    <property type="entry name" value="DUF805"/>
</dbReference>
<protein>
    <submittedName>
        <fullName evidence="2">DUF805 domain-containing protein</fullName>
    </submittedName>
</protein>
<evidence type="ECO:0000313" key="3">
    <source>
        <dbReference type="Proteomes" id="UP000229730"/>
    </source>
</evidence>
<dbReference type="PANTHER" id="PTHR34980">
    <property type="entry name" value="INNER MEMBRANE PROTEIN-RELATED-RELATED"/>
    <property type="match status" value="1"/>
</dbReference>
<keyword evidence="1" id="KW-1133">Transmembrane helix</keyword>
<dbReference type="OrthoDB" id="9812349at2"/>
<accession>A0A2G4YTU4</accession>
<keyword evidence="1" id="KW-0472">Membrane</keyword>
<dbReference type="EMBL" id="PDEM01000009">
    <property type="protein sequence ID" value="PHZ85670.1"/>
    <property type="molecule type" value="Genomic_DNA"/>
</dbReference>
<keyword evidence="1" id="KW-0812">Transmembrane</keyword>
<dbReference type="PANTHER" id="PTHR34980:SF2">
    <property type="entry name" value="INNER MEMBRANE PROTEIN YHAH-RELATED"/>
    <property type="match status" value="1"/>
</dbReference>
<dbReference type="GO" id="GO:0005886">
    <property type="term" value="C:plasma membrane"/>
    <property type="evidence" value="ECO:0007669"/>
    <property type="project" value="TreeGrafter"/>
</dbReference>
<organism evidence="2 3">
    <name type="scientific">Paremcibacter congregatus</name>
    <dbReference type="NCBI Taxonomy" id="2043170"/>
    <lineage>
        <taxon>Bacteria</taxon>
        <taxon>Pseudomonadati</taxon>
        <taxon>Pseudomonadota</taxon>
        <taxon>Alphaproteobacteria</taxon>
        <taxon>Emcibacterales</taxon>
        <taxon>Emcibacteraceae</taxon>
        <taxon>Paremcibacter</taxon>
    </lineage>
</organism>
<gene>
    <name evidence="2" type="ORF">CRD36_02995</name>
</gene>
<reference evidence="2 3" key="1">
    <citation type="submission" date="2017-10" db="EMBL/GenBank/DDBJ databases">
        <title>Frigbacter circumglobatus gen. nov. sp. nov., isolated from sediment cultured in situ.</title>
        <authorList>
            <person name="Zhao Z."/>
        </authorList>
    </citation>
    <scope>NUCLEOTIDE SEQUENCE [LARGE SCALE GENOMIC DNA]</scope>
    <source>
        <strain evidence="2 3">ZYL</strain>
    </source>
</reference>
<name>A0A2G4YTU4_9PROT</name>
<dbReference type="RefSeq" id="WP_099471254.1">
    <property type="nucleotide sequence ID" value="NZ_CP041025.1"/>
</dbReference>
<feature type="transmembrane region" description="Helical" evidence="1">
    <location>
        <begin position="49"/>
        <end position="70"/>
    </location>
</feature>
<proteinExistence type="predicted"/>
<dbReference type="AlphaFoldDB" id="A0A2G4YTU4"/>
<feature type="transmembrane region" description="Helical" evidence="1">
    <location>
        <begin position="26"/>
        <end position="43"/>
    </location>
</feature>
<feature type="transmembrane region" description="Helical" evidence="1">
    <location>
        <begin position="82"/>
        <end position="102"/>
    </location>
</feature>